<dbReference type="AlphaFoldDB" id="M3BA82"/>
<dbReference type="Proteomes" id="UP000016932">
    <property type="component" value="Unassembled WGS sequence"/>
</dbReference>
<dbReference type="EMBL" id="KB446556">
    <property type="protein sequence ID" value="EME86232.1"/>
    <property type="molecule type" value="Genomic_DNA"/>
</dbReference>
<protein>
    <submittedName>
        <fullName evidence="1">Uncharacterized protein</fullName>
    </submittedName>
</protein>
<dbReference type="HOGENOM" id="CLU_1245849_0_0_1"/>
<organism evidence="1 2">
    <name type="scientific">Pseudocercospora fijiensis (strain CIRAD86)</name>
    <name type="common">Black leaf streak disease fungus</name>
    <name type="synonym">Mycosphaerella fijiensis</name>
    <dbReference type="NCBI Taxonomy" id="383855"/>
    <lineage>
        <taxon>Eukaryota</taxon>
        <taxon>Fungi</taxon>
        <taxon>Dikarya</taxon>
        <taxon>Ascomycota</taxon>
        <taxon>Pezizomycotina</taxon>
        <taxon>Dothideomycetes</taxon>
        <taxon>Dothideomycetidae</taxon>
        <taxon>Mycosphaerellales</taxon>
        <taxon>Mycosphaerellaceae</taxon>
        <taxon>Pseudocercospora</taxon>
    </lineage>
</organism>
<dbReference type="InterPro" id="IPR036390">
    <property type="entry name" value="WH_DNA-bd_sf"/>
</dbReference>
<accession>M3BA82</accession>
<keyword evidence="2" id="KW-1185">Reference proteome</keyword>
<dbReference type="PANTHER" id="PTHR43712:SF5">
    <property type="entry name" value="O-METHYLTRANSFERASE ASQN-RELATED"/>
    <property type="match status" value="1"/>
</dbReference>
<dbReference type="Gene3D" id="3.40.50.150">
    <property type="entry name" value="Vaccinia Virus protein VP39"/>
    <property type="match status" value="1"/>
</dbReference>
<dbReference type="SUPFAM" id="SSF46785">
    <property type="entry name" value="Winged helix' DNA-binding domain"/>
    <property type="match status" value="1"/>
</dbReference>
<proteinExistence type="predicted"/>
<dbReference type="RefSeq" id="XP_007922838.1">
    <property type="nucleotide sequence ID" value="XM_007924647.1"/>
</dbReference>
<dbReference type="PANTHER" id="PTHR43712">
    <property type="entry name" value="PUTATIVE (AFU_ORTHOLOGUE AFUA_4G14580)-RELATED"/>
    <property type="match status" value="1"/>
</dbReference>
<name>M3BA82_PSEFD</name>
<evidence type="ECO:0000313" key="2">
    <source>
        <dbReference type="Proteomes" id="UP000016932"/>
    </source>
</evidence>
<dbReference type="GeneID" id="19341910"/>
<dbReference type="VEuPathDB" id="FungiDB:MYCFIDRAFT_82163"/>
<sequence>MTQGPLSALRTLGSANLDTIGLGFIIRHKIQHKVPFEGSISYQALSQQCSVPLPLLKRLLQQVMTTFVFAEDSSGNVTHTVFSRFLRDNAYIQCQFQADMDESWRPSTKVVDAISDPVGVVEDTIKSAWGLENNATVPFFQELEANHPERAEKFAQLMVFYAGMAKAEPAYDLPETVAEGEKAKLPDTVKDRVTFQAHNFFDSQPQRDADVYFFRVLSSTTG</sequence>
<dbReference type="KEGG" id="pfj:MYCFIDRAFT_82163"/>
<dbReference type="OrthoDB" id="3631985at2759"/>
<dbReference type="InterPro" id="IPR029063">
    <property type="entry name" value="SAM-dependent_MTases_sf"/>
</dbReference>
<evidence type="ECO:0000313" key="1">
    <source>
        <dbReference type="EMBL" id="EME86232.1"/>
    </source>
</evidence>
<reference evidence="1 2" key="1">
    <citation type="journal article" date="2012" name="PLoS Pathog.">
        <title>Diverse lifestyles and strategies of plant pathogenesis encoded in the genomes of eighteen Dothideomycetes fungi.</title>
        <authorList>
            <person name="Ohm R.A."/>
            <person name="Feau N."/>
            <person name="Henrissat B."/>
            <person name="Schoch C.L."/>
            <person name="Horwitz B.A."/>
            <person name="Barry K.W."/>
            <person name="Condon B.J."/>
            <person name="Copeland A.C."/>
            <person name="Dhillon B."/>
            <person name="Glaser F."/>
            <person name="Hesse C.N."/>
            <person name="Kosti I."/>
            <person name="LaButti K."/>
            <person name="Lindquist E.A."/>
            <person name="Lucas S."/>
            <person name="Salamov A.A."/>
            <person name="Bradshaw R.E."/>
            <person name="Ciuffetti L."/>
            <person name="Hamelin R.C."/>
            <person name="Kema G.H.J."/>
            <person name="Lawrence C."/>
            <person name="Scott J.A."/>
            <person name="Spatafora J.W."/>
            <person name="Turgeon B.G."/>
            <person name="de Wit P.J.G.M."/>
            <person name="Zhong S."/>
            <person name="Goodwin S.B."/>
            <person name="Grigoriev I.V."/>
        </authorList>
    </citation>
    <scope>NUCLEOTIDE SEQUENCE [LARGE SCALE GENOMIC DNA]</scope>
    <source>
        <strain evidence="1 2">CIRAD86</strain>
    </source>
</reference>
<gene>
    <name evidence="1" type="ORF">MYCFIDRAFT_82163</name>
</gene>